<accession>A0A0C3NCP9</accession>
<sequence length="106" mass="12078">MTSNPLTRSSCITLTSLNPPPERNPTGQKRRNLEAKPYRRLHRICTHLEVCIIDRHLSQVGQLQRQGHKFAKNECSQEYEWGFGGRLGAIGLFFRCKLTGVTILTV</sequence>
<reference evidence="2 3" key="1">
    <citation type="submission" date="2014-04" db="EMBL/GenBank/DDBJ databases">
        <authorList>
            <consortium name="DOE Joint Genome Institute"/>
            <person name="Kuo A."/>
            <person name="Kohler A."/>
            <person name="Costa M.D."/>
            <person name="Nagy L.G."/>
            <person name="Floudas D."/>
            <person name="Copeland A."/>
            <person name="Barry K.W."/>
            <person name="Cichocki N."/>
            <person name="Veneault-Fourrey C."/>
            <person name="LaButti K."/>
            <person name="Lindquist E.A."/>
            <person name="Lipzen A."/>
            <person name="Lundell T."/>
            <person name="Morin E."/>
            <person name="Murat C."/>
            <person name="Sun H."/>
            <person name="Tunlid A."/>
            <person name="Henrissat B."/>
            <person name="Grigoriev I.V."/>
            <person name="Hibbett D.S."/>
            <person name="Martin F."/>
            <person name="Nordberg H.P."/>
            <person name="Cantor M.N."/>
            <person name="Hua S.X."/>
        </authorList>
    </citation>
    <scope>NUCLEOTIDE SEQUENCE [LARGE SCALE GENOMIC DNA]</scope>
    <source>
        <strain evidence="2 3">Marx 270</strain>
    </source>
</reference>
<reference evidence="3" key="2">
    <citation type="submission" date="2015-01" db="EMBL/GenBank/DDBJ databases">
        <title>Evolutionary Origins and Diversification of the Mycorrhizal Mutualists.</title>
        <authorList>
            <consortium name="DOE Joint Genome Institute"/>
            <consortium name="Mycorrhizal Genomics Consortium"/>
            <person name="Kohler A."/>
            <person name="Kuo A."/>
            <person name="Nagy L.G."/>
            <person name="Floudas D."/>
            <person name="Copeland A."/>
            <person name="Barry K.W."/>
            <person name="Cichocki N."/>
            <person name="Veneault-Fourrey C."/>
            <person name="LaButti K."/>
            <person name="Lindquist E.A."/>
            <person name="Lipzen A."/>
            <person name="Lundell T."/>
            <person name="Morin E."/>
            <person name="Murat C."/>
            <person name="Riley R."/>
            <person name="Ohm R."/>
            <person name="Sun H."/>
            <person name="Tunlid A."/>
            <person name="Henrissat B."/>
            <person name="Grigoriev I.V."/>
            <person name="Hibbett D.S."/>
            <person name="Martin F."/>
        </authorList>
    </citation>
    <scope>NUCLEOTIDE SEQUENCE [LARGE SCALE GENOMIC DNA]</scope>
    <source>
        <strain evidence="3">Marx 270</strain>
    </source>
</reference>
<feature type="region of interest" description="Disordered" evidence="1">
    <location>
        <begin position="1"/>
        <end position="33"/>
    </location>
</feature>
<dbReference type="Proteomes" id="UP000054217">
    <property type="component" value="Unassembled WGS sequence"/>
</dbReference>
<evidence type="ECO:0000256" key="1">
    <source>
        <dbReference type="SAM" id="MobiDB-lite"/>
    </source>
</evidence>
<dbReference type="HOGENOM" id="CLU_2224310_0_0_1"/>
<dbReference type="AlphaFoldDB" id="A0A0C3NCP9"/>
<dbReference type="EMBL" id="KN832011">
    <property type="protein sequence ID" value="KIN98879.1"/>
    <property type="molecule type" value="Genomic_DNA"/>
</dbReference>
<keyword evidence="3" id="KW-1185">Reference proteome</keyword>
<proteinExistence type="predicted"/>
<evidence type="ECO:0000313" key="2">
    <source>
        <dbReference type="EMBL" id="KIN98879.1"/>
    </source>
</evidence>
<gene>
    <name evidence="2" type="ORF">M404DRAFT_825816</name>
</gene>
<protein>
    <submittedName>
        <fullName evidence="2">Uncharacterized protein</fullName>
    </submittedName>
</protein>
<evidence type="ECO:0000313" key="3">
    <source>
        <dbReference type="Proteomes" id="UP000054217"/>
    </source>
</evidence>
<name>A0A0C3NCP9_PISTI</name>
<organism evidence="2 3">
    <name type="scientific">Pisolithus tinctorius Marx 270</name>
    <dbReference type="NCBI Taxonomy" id="870435"/>
    <lineage>
        <taxon>Eukaryota</taxon>
        <taxon>Fungi</taxon>
        <taxon>Dikarya</taxon>
        <taxon>Basidiomycota</taxon>
        <taxon>Agaricomycotina</taxon>
        <taxon>Agaricomycetes</taxon>
        <taxon>Agaricomycetidae</taxon>
        <taxon>Boletales</taxon>
        <taxon>Sclerodermatineae</taxon>
        <taxon>Pisolithaceae</taxon>
        <taxon>Pisolithus</taxon>
    </lineage>
</organism>
<feature type="compositionally biased region" description="Polar residues" evidence="1">
    <location>
        <begin position="1"/>
        <end position="17"/>
    </location>
</feature>
<dbReference type="InParanoid" id="A0A0C3NCP9"/>